<feature type="transmembrane region" description="Helical" evidence="12">
    <location>
        <begin position="475"/>
        <end position="500"/>
    </location>
</feature>
<dbReference type="PANTHER" id="PTHR43221">
    <property type="entry name" value="PROTEASE HTPX"/>
    <property type="match status" value="1"/>
</dbReference>
<dbReference type="GO" id="GO:0005886">
    <property type="term" value="C:plasma membrane"/>
    <property type="evidence" value="ECO:0007669"/>
    <property type="project" value="UniProtKB-SubCell"/>
</dbReference>
<evidence type="ECO:0000256" key="2">
    <source>
        <dbReference type="ARBA" id="ARBA00004651"/>
    </source>
</evidence>
<sequence>MSLEEGLKALQKQDYTEAIAQLEAYCQQSANVESPFYIQGKMALARAYRASNQKEQAIKIAQELEQYGDRETRTWAKSFLLIINAEERKYGVTSSHPIAQLQTISGRAGQIGVKLAMRGIGGNLALASGVTIFLLFGMMLVSCLALLFIVNNQDPVMGLGIAVVLTLIFNTLVFFVSPWIMDLTQHWLYKTRWVTIAEIKRHSPESAYIIQQICQEKKINQPRLGIIDDQNPTAFTYGSLPNQARLVVSQGIFTYLADDEAATVYAHELGHIVHWDFAIMTSAATLVQITYLIFVFVRQIGRKDDKLGNAASLVGFGAYIFYIIGTYLTLYLSRTREYFADHFAAEATGNPNGLSRALVKIAYGILEQQQNSHQPSSLLEGTRALGIYDAKAAVSIGTAYRITSDPSQIGRVFLWDLYNPWGWFTELNSTHPLTGKRVRALSTYAEQMDLPTEFNMANVIQEGNQLEYSKLYGNFIIDVLLLNAQLIGIFLGLLLSAILFKSTSSHAIVFLALPIIGFGIGTLIKLAVMYPSMARATNTDIFTLMSDPYASPLRGRPVKLKGQILGRGDAGYQFGSDLMLQDATGIIFTRYSSRLGGLGNFLFGWRKVQKLIGEDVRIMGWFRRSITPSLDWIQMSHRTTTIKSYHRFWEMVMGIIAIAIGGFLLFSVSQA</sequence>
<evidence type="ECO:0000256" key="8">
    <source>
        <dbReference type="ARBA" id="ARBA00022833"/>
    </source>
</evidence>
<dbReference type="Proteomes" id="UP000239001">
    <property type="component" value="Unassembled WGS sequence"/>
</dbReference>
<reference evidence="14 15" key="1">
    <citation type="submission" date="2018-03" db="EMBL/GenBank/DDBJ databases">
        <title>The ancient ancestry and fast evolution of plastids.</title>
        <authorList>
            <person name="Moore K.R."/>
            <person name="Magnabosco C."/>
            <person name="Momper L."/>
            <person name="Gold D.A."/>
            <person name="Bosak T."/>
            <person name="Fournier G.P."/>
        </authorList>
    </citation>
    <scope>NUCLEOTIDE SEQUENCE [LARGE SCALE GENOMIC DNA]</scope>
    <source>
        <strain evidence="14 15">CCALA 016</strain>
    </source>
</reference>
<dbReference type="EMBL" id="PXOH01000003">
    <property type="protein sequence ID" value="PSF38607.1"/>
    <property type="molecule type" value="Genomic_DNA"/>
</dbReference>
<evidence type="ECO:0000256" key="7">
    <source>
        <dbReference type="ARBA" id="ARBA00022801"/>
    </source>
</evidence>
<dbReference type="InterPro" id="IPR050083">
    <property type="entry name" value="HtpX_protease"/>
</dbReference>
<dbReference type="RefSeq" id="WP_106455530.1">
    <property type="nucleotide sequence ID" value="NZ_PXOH01000003.1"/>
</dbReference>
<feature type="transmembrane region" description="Helical" evidence="12">
    <location>
        <begin position="648"/>
        <end position="668"/>
    </location>
</feature>
<accession>A0A2T1M1M3</accession>
<comment type="caution">
    <text evidence="14">The sequence shown here is derived from an EMBL/GenBank/DDBJ whole genome shotgun (WGS) entry which is preliminary data.</text>
</comment>
<name>A0A2T1M1M3_9CHRO</name>
<gene>
    <name evidence="14" type="ORF">C7H19_03620</name>
</gene>
<feature type="transmembrane region" description="Helical" evidence="12">
    <location>
        <begin position="124"/>
        <end position="150"/>
    </location>
</feature>
<keyword evidence="9 12" id="KW-1133">Transmembrane helix</keyword>
<evidence type="ECO:0000256" key="12">
    <source>
        <dbReference type="SAM" id="Phobius"/>
    </source>
</evidence>
<keyword evidence="11 12" id="KW-0472">Membrane</keyword>
<keyword evidence="5 12" id="KW-0812">Transmembrane</keyword>
<evidence type="ECO:0000259" key="13">
    <source>
        <dbReference type="Pfam" id="PF01435"/>
    </source>
</evidence>
<protein>
    <submittedName>
        <fullName evidence="14">Peptidase M48</fullName>
    </submittedName>
</protein>
<evidence type="ECO:0000256" key="1">
    <source>
        <dbReference type="ARBA" id="ARBA00001947"/>
    </source>
</evidence>
<dbReference type="PANTHER" id="PTHR43221:SF1">
    <property type="entry name" value="PROTEASE HTPX"/>
    <property type="match status" value="1"/>
</dbReference>
<reference evidence="14 15" key="2">
    <citation type="submission" date="2018-03" db="EMBL/GenBank/DDBJ databases">
        <authorList>
            <person name="Keele B.F."/>
        </authorList>
    </citation>
    <scope>NUCLEOTIDE SEQUENCE [LARGE SCALE GENOMIC DNA]</scope>
    <source>
        <strain evidence="14 15">CCALA 016</strain>
    </source>
</reference>
<evidence type="ECO:0000313" key="14">
    <source>
        <dbReference type="EMBL" id="PSF38607.1"/>
    </source>
</evidence>
<evidence type="ECO:0000256" key="5">
    <source>
        <dbReference type="ARBA" id="ARBA00022692"/>
    </source>
</evidence>
<dbReference type="InterPro" id="IPR001915">
    <property type="entry name" value="Peptidase_M48"/>
</dbReference>
<feature type="transmembrane region" description="Helical" evidence="12">
    <location>
        <begin position="309"/>
        <end position="332"/>
    </location>
</feature>
<feature type="transmembrane region" description="Helical" evidence="12">
    <location>
        <begin position="156"/>
        <end position="180"/>
    </location>
</feature>
<feature type="transmembrane region" description="Helical" evidence="12">
    <location>
        <begin position="277"/>
        <end position="297"/>
    </location>
</feature>
<dbReference type="OrthoDB" id="15218at2"/>
<evidence type="ECO:0000256" key="9">
    <source>
        <dbReference type="ARBA" id="ARBA00022989"/>
    </source>
</evidence>
<keyword evidence="10" id="KW-0482">Metalloprotease</keyword>
<dbReference type="GO" id="GO:0046872">
    <property type="term" value="F:metal ion binding"/>
    <property type="evidence" value="ECO:0007669"/>
    <property type="project" value="UniProtKB-KW"/>
</dbReference>
<dbReference type="Gene3D" id="3.30.2010.10">
    <property type="entry name" value="Metalloproteases ('zincins'), catalytic domain"/>
    <property type="match status" value="1"/>
</dbReference>
<evidence type="ECO:0000256" key="10">
    <source>
        <dbReference type="ARBA" id="ARBA00023049"/>
    </source>
</evidence>
<dbReference type="AlphaFoldDB" id="A0A2T1M1M3"/>
<evidence type="ECO:0000313" key="15">
    <source>
        <dbReference type="Proteomes" id="UP000239001"/>
    </source>
</evidence>
<keyword evidence="7" id="KW-0378">Hydrolase</keyword>
<proteinExistence type="predicted"/>
<dbReference type="GO" id="GO:0004222">
    <property type="term" value="F:metalloendopeptidase activity"/>
    <property type="evidence" value="ECO:0007669"/>
    <property type="project" value="InterPro"/>
</dbReference>
<evidence type="ECO:0000256" key="4">
    <source>
        <dbReference type="ARBA" id="ARBA00022670"/>
    </source>
</evidence>
<keyword evidence="6" id="KW-0479">Metal-binding</keyword>
<feature type="domain" description="Peptidase M48" evidence="13">
    <location>
        <begin position="209"/>
        <end position="443"/>
    </location>
</feature>
<keyword evidence="8" id="KW-0862">Zinc</keyword>
<keyword evidence="15" id="KW-1185">Reference proteome</keyword>
<evidence type="ECO:0000256" key="3">
    <source>
        <dbReference type="ARBA" id="ARBA00022475"/>
    </source>
</evidence>
<feature type="transmembrane region" description="Helical" evidence="12">
    <location>
        <begin position="506"/>
        <end position="528"/>
    </location>
</feature>
<evidence type="ECO:0000256" key="11">
    <source>
        <dbReference type="ARBA" id="ARBA00023136"/>
    </source>
</evidence>
<evidence type="ECO:0000256" key="6">
    <source>
        <dbReference type="ARBA" id="ARBA00022723"/>
    </source>
</evidence>
<organism evidence="14 15">
    <name type="scientific">Aphanothece hegewaldii CCALA 016</name>
    <dbReference type="NCBI Taxonomy" id="2107694"/>
    <lineage>
        <taxon>Bacteria</taxon>
        <taxon>Bacillati</taxon>
        <taxon>Cyanobacteriota</taxon>
        <taxon>Cyanophyceae</taxon>
        <taxon>Oscillatoriophycideae</taxon>
        <taxon>Chroococcales</taxon>
        <taxon>Aphanothecaceae</taxon>
        <taxon>Aphanothece</taxon>
    </lineage>
</organism>
<comment type="cofactor">
    <cofactor evidence="1">
        <name>Zn(2+)</name>
        <dbReference type="ChEBI" id="CHEBI:29105"/>
    </cofactor>
</comment>
<comment type="subcellular location">
    <subcellularLocation>
        <location evidence="2">Cell membrane</location>
        <topology evidence="2">Multi-pass membrane protein</topology>
    </subcellularLocation>
</comment>
<dbReference type="Pfam" id="PF01435">
    <property type="entry name" value="Peptidase_M48"/>
    <property type="match status" value="1"/>
</dbReference>
<keyword evidence="3" id="KW-1003">Cell membrane</keyword>
<dbReference type="GO" id="GO:0006508">
    <property type="term" value="P:proteolysis"/>
    <property type="evidence" value="ECO:0007669"/>
    <property type="project" value="UniProtKB-KW"/>
</dbReference>
<keyword evidence="4" id="KW-0645">Protease</keyword>